<dbReference type="PANTHER" id="PTHR15555:SF0">
    <property type="entry name" value="ZINC FINGER HIT DOMAIN-CONTAINING PROTEIN 2"/>
    <property type="match status" value="1"/>
</dbReference>
<protein>
    <submittedName>
        <fullName evidence="1">Uncharacterized protein</fullName>
    </submittedName>
</protein>
<dbReference type="Proteomes" id="UP000594262">
    <property type="component" value="Unplaced"/>
</dbReference>
<sequence>RTQKLPKLLPEFETCQQLLNGKPPHFSLKFNCCEIILTYVATLRLFNGDLYDSPFEVCDLIHQLSNVLSEDRNYSDVETVFVFFIQNHQELAGLSEKHLDECFKDLSYFFELSRMIMLHALCDFHKKLKKLRKLVSLKKDDPKTELLCKLYKNIKKLYFLSCFCNENEKLVRESGKELLKLYRVKQKDRLDFNEHVQDIEKHKHHLKPKVAGHKNDGPNVLIEEL</sequence>
<organism evidence="1 2">
    <name type="scientific">Clytia hemisphaerica</name>
    <dbReference type="NCBI Taxonomy" id="252671"/>
    <lineage>
        <taxon>Eukaryota</taxon>
        <taxon>Metazoa</taxon>
        <taxon>Cnidaria</taxon>
        <taxon>Hydrozoa</taxon>
        <taxon>Hydroidolina</taxon>
        <taxon>Leptothecata</taxon>
        <taxon>Obeliida</taxon>
        <taxon>Clytiidae</taxon>
        <taxon>Clytia</taxon>
    </lineage>
</organism>
<dbReference type="PANTHER" id="PTHR15555">
    <property type="entry name" value="ZINC FINGER HIT DOMAIN CONTAINING PROTEIN 2 PROTEIN FON -RELATED"/>
    <property type="match status" value="1"/>
</dbReference>
<keyword evidence="2" id="KW-1185">Reference proteome</keyword>
<proteinExistence type="predicted"/>
<dbReference type="AlphaFoldDB" id="A0A7M5XGB9"/>
<name>A0A7M5XGB9_9CNID</name>
<evidence type="ECO:0000313" key="2">
    <source>
        <dbReference type="Proteomes" id="UP000594262"/>
    </source>
</evidence>
<dbReference type="EnsemblMetazoa" id="CLYHEMT022889.1">
    <property type="protein sequence ID" value="CLYHEMP022889.1"/>
    <property type="gene ID" value="CLYHEMG022889"/>
</dbReference>
<dbReference type="InterPro" id="IPR039646">
    <property type="entry name" value="ZNHIT2"/>
</dbReference>
<evidence type="ECO:0000313" key="1">
    <source>
        <dbReference type="EnsemblMetazoa" id="CLYHEMP022889.1"/>
    </source>
</evidence>
<reference evidence="1" key="1">
    <citation type="submission" date="2021-01" db="UniProtKB">
        <authorList>
            <consortium name="EnsemblMetazoa"/>
        </authorList>
    </citation>
    <scope>IDENTIFICATION</scope>
</reference>
<dbReference type="OrthoDB" id="18412at2759"/>
<accession>A0A7M5XGB9</accession>